<dbReference type="Pfam" id="PF03062">
    <property type="entry name" value="MBOAT"/>
    <property type="match status" value="1"/>
</dbReference>
<dbReference type="PANTHER" id="PTHR13906:SF14">
    <property type="entry name" value="LYSOPHOSPHOLIPID ACYLTRANSFERASE 5"/>
    <property type="match status" value="1"/>
</dbReference>
<evidence type="ECO:0000256" key="17">
    <source>
        <dbReference type="ARBA" id="ARBA00038923"/>
    </source>
</evidence>
<evidence type="ECO:0000313" key="20">
    <source>
        <dbReference type="EMBL" id="OAF64571.1"/>
    </source>
</evidence>
<comment type="caution">
    <text evidence="20">The sequence shown here is derived from an EMBL/GenBank/DDBJ whole genome shotgun (WGS) entry which is preliminary data.</text>
</comment>
<dbReference type="GO" id="GO:0006656">
    <property type="term" value="P:phosphatidylcholine biosynthetic process"/>
    <property type="evidence" value="ECO:0007669"/>
    <property type="project" value="TreeGrafter"/>
</dbReference>
<keyword evidence="5" id="KW-0444">Lipid biosynthesis</keyword>
<dbReference type="AlphaFoldDB" id="A0A177AT61"/>
<keyword evidence="10" id="KW-0443">Lipid metabolism</keyword>
<evidence type="ECO:0000256" key="19">
    <source>
        <dbReference type="SAM" id="Phobius"/>
    </source>
</evidence>
<evidence type="ECO:0000256" key="15">
    <source>
        <dbReference type="ARBA" id="ARBA00025707"/>
    </source>
</evidence>
<feature type="transmembrane region" description="Helical" evidence="19">
    <location>
        <begin position="263"/>
        <end position="285"/>
    </location>
</feature>
<evidence type="ECO:0000256" key="7">
    <source>
        <dbReference type="ARBA" id="ARBA00022692"/>
    </source>
</evidence>
<dbReference type="InterPro" id="IPR004299">
    <property type="entry name" value="MBOAT_fam"/>
</dbReference>
<keyword evidence="7 19" id="KW-0812">Transmembrane</keyword>
<feature type="transmembrane region" description="Helical" evidence="19">
    <location>
        <begin position="158"/>
        <end position="176"/>
    </location>
</feature>
<proteinExistence type="inferred from homology"/>
<keyword evidence="11 19" id="KW-0472">Membrane</keyword>
<evidence type="ECO:0000256" key="13">
    <source>
        <dbReference type="ARBA" id="ARBA00023264"/>
    </source>
</evidence>
<feature type="non-terminal residue" evidence="20">
    <location>
        <position position="1"/>
    </location>
</feature>
<sequence>EMTCSINWRQSVYFMRYSDVLNQSDTILYCAFYGTWYLRFNLGYLLWGYYAYYSISYDITWTMSQCIICLRLIGLSWDLYDKRMYAASLKNNKIVINEKFTSYRLTEIPSFMSVMGYSYFLSSSFAGPQFPYIFYESLIKQINIKNIKENYQKCYNYAIQRIALGFVIMIIVFLFGRIMNDQFFISDTYKEASLVLTGITYIKNKETNEITWDCLKNVDVQNFLLSVNVDDVVQSFNIRTNIWALRYVYTRLRFLNNKNISQFVTLLFLAMWHGSHFGYFNAFFLEFLLSLSQKN</sequence>
<dbReference type="EMBL" id="LWCA01001747">
    <property type="protein sequence ID" value="OAF64571.1"/>
    <property type="molecule type" value="Genomic_DNA"/>
</dbReference>
<evidence type="ECO:0000256" key="6">
    <source>
        <dbReference type="ARBA" id="ARBA00022679"/>
    </source>
</evidence>
<evidence type="ECO:0000256" key="12">
    <source>
        <dbReference type="ARBA" id="ARBA00023209"/>
    </source>
</evidence>
<feature type="transmembrane region" description="Helical" evidence="19">
    <location>
        <begin position="59"/>
        <end position="80"/>
    </location>
</feature>
<evidence type="ECO:0000256" key="10">
    <source>
        <dbReference type="ARBA" id="ARBA00023098"/>
    </source>
</evidence>
<evidence type="ECO:0000256" key="5">
    <source>
        <dbReference type="ARBA" id="ARBA00022516"/>
    </source>
</evidence>
<comment type="pathway">
    <text evidence="3">Lipid metabolism; phospholipid metabolism.</text>
</comment>
<organism evidence="20 21">
    <name type="scientific">Intoshia linei</name>
    <dbReference type="NCBI Taxonomy" id="1819745"/>
    <lineage>
        <taxon>Eukaryota</taxon>
        <taxon>Metazoa</taxon>
        <taxon>Spiralia</taxon>
        <taxon>Lophotrochozoa</taxon>
        <taxon>Mesozoa</taxon>
        <taxon>Orthonectida</taxon>
        <taxon>Rhopaluridae</taxon>
        <taxon>Intoshia</taxon>
    </lineage>
</organism>
<keyword evidence="21" id="KW-1185">Reference proteome</keyword>
<comment type="subcellular location">
    <subcellularLocation>
        <location evidence="2">Endoplasmic reticulum</location>
    </subcellularLocation>
    <subcellularLocation>
        <location evidence="1">Membrane</location>
        <topology evidence="1">Multi-pass membrane protein</topology>
    </subcellularLocation>
</comment>
<dbReference type="PANTHER" id="PTHR13906">
    <property type="entry name" value="PORCUPINE"/>
    <property type="match status" value="1"/>
</dbReference>
<keyword evidence="6" id="KW-0808">Transferase</keyword>
<keyword evidence="12" id="KW-0594">Phospholipid biosynthesis</keyword>
<comment type="similarity">
    <text evidence="4">Belongs to the membrane-bound acyltransferase family.</text>
</comment>
<evidence type="ECO:0000256" key="14">
    <source>
        <dbReference type="ARBA" id="ARBA00023315"/>
    </source>
</evidence>
<dbReference type="GO" id="GO:0005783">
    <property type="term" value="C:endoplasmic reticulum"/>
    <property type="evidence" value="ECO:0007669"/>
    <property type="project" value="UniProtKB-SubCell"/>
</dbReference>
<evidence type="ECO:0000256" key="9">
    <source>
        <dbReference type="ARBA" id="ARBA00022989"/>
    </source>
</evidence>
<dbReference type="GO" id="GO:0047184">
    <property type="term" value="F:1-acylglycerophosphocholine O-acyltransferase activity"/>
    <property type="evidence" value="ECO:0007669"/>
    <property type="project" value="UniProtKB-EC"/>
</dbReference>
<evidence type="ECO:0000256" key="8">
    <source>
        <dbReference type="ARBA" id="ARBA00022824"/>
    </source>
</evidence>
<evidence type="ECO:0000256" key="11">
    <source>
        <dbReference type="ARBA" id="ARBA00023136"/>
    </source>
</evidence>
<name>A0A177AT61_9BILA</name>
<dbReference type="GO" id="GO:0016020">
    <property type="term" value="C:membrane"/>
    <property type="evidence" value="ECO:0007669"/>
    <property type="project" value="UniProtKB-SubCell"/>
</dbReference>
<dbReference type="Proteomes" id="UP000078046">
    <property type="component" value="Unassembled WGS sequence"/>
</dbReference>
<evidence type="ECO:0000256" key="4">
    <source>
        <dbReference type="ARBA" id="ARBA00010323"/>
    </source>
</evidence>
<evidence type="ECO:0000256" key="2">
    <source>
        <dbReference type="ARBA" id="ARBA00004240"/>
    </source>
</evidence>
<keyword evidence="13" id="KW-1208">Phospholipid metabolism</keyword>
<feature type="transmembrane region" description="Helical" evidence="19">
    <location>
        <begin position="26"/>
        <end position="47"/>
    </location>
</feature>
<dbReference type="GO" id="GO:0071617">
    <property type="term" value="F:lysophospholipid acyltransferase activity"/>
    <property type="evidence" value="ECO:0007669"/>
    <property type="project" value="TreeGrafter"/>
</dbReference>
<evidence type="ECO:0000256" key="18">
    <source>
        <dbReference type="ARBA" id="ARBA00039721"/>
    </source>
</evidence>
<evidence type="ECO:0000256" key="16">
    <source>
        <dbReference type="ARBA" id="ARBA00026120"/>
    </source>
</evidence>
<keyword evidence="14" id="KW-0012">Acyltransferase</keyword>
<keyword evidence="9 19" id="KW-1133">Transmembrane helix</keyword>
<evidence type="ECO:0000256" key="3">
    <source>
        <dbReference type="ARBA" id="ARBA00005074"/>
    </source>
</evidence>
<dbReference type="GO" id="GO:0030258">
    <property type="term" value="P:lipid modification"/>
    <property type="evidence" value="ECO:0007669"/>
    <property type="project" value="TreeGrafter"/>
</dbReference>
<accession>A0A177AT61</accession>
<comment type="pathway">
    <text evidence="15">Phospholipid metabolism.</text>
</comment>
<dbReference type="EC" id="2.3.1.23" evidence="16"/>
<dbReference type="InterPro" id="IPR049941">
    <property type="entry name" value="LPLAT_7/PORCN-like"/>
</dbReference>
<protein>
    <recommendedName>
        <fullName evidence="18">Lysophospholipid acyltransferase 5</fullName>
        <ecNumber evidence="16">2.3.1.23</ecNumber>
        <ecNumber evidence="17">2.3.1.n6</ecNumber>
    </recommendedName>
</protein>
<dbReference type="EC" id="2.3.1.n6" evidence="17"/>
<keyword evidence="8" id="KW-0256">Endoplasmic reticulum</keyword>
<evidence type="ECO:0000313" key="21">
    <source>
        <dbReference type="Proteomes" id="UP000078046"/>
    </source>
</evidence>
<feature type="non-terminal residue" evidence="20">
    <location>
        <position position="295"/>
    </location>
</feature>
<reference evidence="20 21" key="1">
    <citation type="submission" date="2016-04" db="EMBL/GenBank/DDBJ databases">
        <title>The genome of Intoshia linei affirms orthonectids as highly simplified spiralians.</title>
        <authorList>
            <person name="Mikhailov K.V."/>
            <person name="Slusarev G.S."/>
            <person name="Nikitin M.A."/>
            <person name="Logacheva M.D."/>
            <person name="Penin A."/>
            <person name="Aleoshin V."/>
            <person name="Panchin Y.V."/>
        </authorList>
    </citation>
    <scope>NUCLEOTIDE SEQUENCE [LARGE SCALE GENOMIC DNA]</scope>
    <source>
        <strain evidence="20">Intl2013</strain>
        <tissue evidence="20">Whole animal</tissue>
    </source>
</reference>
<evidence type="ECO:0000256" key="1">
    <source>
        <dbReference type="ARBA" id="ARBA00004141"/>
    </source>
</evidence>
<dbReference type="OrthoDB" id="5974730at2759"/>
<gene>
    <name evidence="20" type="ORF">A3Q56_07722</name>
</gene>